<keyword evidence="3" id="KW-0808">Transferase</keyword>
<dbReference type="GO" id="GO:0005886">
    <property type="term" value="C:plasma membrane"/>
    <property type="evidence" value="ECO:0007669"/>
    <property type="project" value="UniProtKB-SubCell"/>
</dbReference>
<dbReference type="GO" id="GO:0016758">
    <property type="term" value="F:hexosyltransferase activity"/>
    <property type="evidence" value="ECO:0007669"/>
    <property type="project" value="InterPro"/>
</dbReference>
<comment type="caution">
    <text evidence="9">The sequence shown here is derived from an EMBL/GenBank/DDBJ whole genome shotgun (WGS) entry which is preliminary data.</text>
</comment>
<sequence length="389" mass="44695">MKSKIWFFMVAVVLLRLAISAVFLHGDLVFIFREPAAYWDNGDISNIADYYPPLAYLLFGLMAPLYWLSERVGYWVLRLPYLAADLVILKLLLSLSSRKHHKRLILLWGLDAVILYGTYAHGQMEIILAALVLWSVWLVREKKTVWTMMALSMAASLKTQSVFLLLPAAIFLARKFWSRLGLLVVGFGLPAGISLIFWKIARFDVLATYFPKVAYPTIEFAMRPDMVVTWLMLAVGLGIYGLLLLKLWERRSTVHLQKDYLSVVLVAFLAMFIANSANLLHRYVLVVPILLLVTVESNWKNRMLFLLYGLLFLGNIYTYPLEWGLIDHLFPQVVSFPATRELVASWIKYEHLALLFRTGANIILSWMAIKSLQCIGNGQVRYRFQLPVR</sequence>
<evidence type="ECO:0000256" key="3">
    <source>
        <dbReference type="ARBA" id="ARBA00022679"/>
    </source>
</evidence>
<evidence type="ECO:0000256" key="4">
    <source>
        <dbReference type="ARBA" id="ARBA00022692"/>
    </source>
</evidence>
<dbReference type="EMBL" id="LCCZ01000042">
    <property type="protein sequence ID" value="KKS42484.1"/>
    <property type="molecule type" value="Genomic_DNA"/>
</dbReference>
<feature type="transmembrane region" description="Helical" evidence="8">
    <location>
        <begin position="180"/>
        <end position="201"/>
    </location>
</feature>
<feature type="transmembrane region" description="Helical" evidence="8">
    <location>
        <begin position="227"/>
        <end position="248"/>
    </location>
</feature>
<feature type="transmembrane region" description="Helical" evidence="8">
    <location>
        <begin position="105"/>
        <end position="137"/>
    </location>
</feature>
<reference evidence="9 10" key="1">
    <citation type="journal article" date="2015" name="Nature">
        <title>rRNA introns, odd ribosomes, and small enigmatic genomes across a large radiation of phyla.</title>
        <authorList>
            <person name="Brown C.T."/>
            <person name="Hug L.A."/>
            <person name="Thomas B.C."/>
            <person name="Sharon I."/>
            <person name="Castelle C.J."/>
            <person name="Singh A."/>
            <person name="Wilkins M.J."/>
            <person name="Williams K.H."/>
            <person name="Banfield J.F."/>
        </authorList>
    </citation>
    <scope>NUCLEOTIDE SEQUENCE [LARGE SCALE GENOMIC DNA]</scope>
</reference>
<gene>
    <name evidence="9" type="ORF">UV05_C0042G0004</name>
</gene>
<dbReference type="InterPro" id="IPR018584">
    <property type="entry name" value="GT87"/>
</dbReference>
<feature type="transmembrane region" description="Helical" evidence="8">
    <location>
        <begin position="260"/>
        <end position="277"/>
    </location>
</feature>
<feature type="transmembrane region" description="Helical" evidence="8">
    <location>
        <begin position="75"/>
        <end position="93"/>
    </location>
</feature>
<comment type="subcellular location">
    <subcellularLocation>
        <location evidence="1">Cell membrane</location>
        <topology evidence="1">Multi-pass membrane protein</topology>
    </subcellularLocation>
</comment>
<name>A0A0G0Z150_9BACT</name>
<evidence type="ECO:0008006" key="11">
    <source>
        <dbReference type="Google" id="ProtNLM"/>
    </source>
</evidence>
<evidence type="ECO:0000256" key="2">
    <source>
        <dbReference type="ARBA" id="ARBA00022475"/>
    </source>
</evidence>
<accession>A0A0G0Z150</accession>
<proteinExistence type="inferred from homology"/>
<evidence type="ECO:0000256" key="7">
    <source>
        <dbReference type="ARBA" id="ARBA00024033"/>
    </source>
</evidence>
<keyword evidence="6 8" id="KW-0472">Membrane</keyword>
<dbReference type="Proteomes" id="UP000034875">
    <property type="component" value="Unassembled WGS sequence"/>
</dbReference>
<evidence type="ECO:0000256" key="1">
    <source>
        <dbReference type="ARBA" id="ARBA00004651"/>
    </source>
</evidence>
<evidence type="ECO:0000313" key="10">
    <source>
        <dbReference type="Proteomes" id="UP000034875"/>
    </source>
</evidence>
<feature type="transmembrane region" description="Helical" evidence="8">
    <location>
        <begin position="6"/>
        <end position="30"/>
    </location>
</feature>
<feature type="transmembrane region" description="Helical" evidence="8">
    <location>
        <begin position="306"/>
        <end position="326"/>
    </location>
</feature>
<feature type="transmembrane region" description="Helical" evidence="8">
    <location>
        <begin position="50"/>
        <end position="69"/>
    </location>
</feature>
<dbReference type="AlphaFoldDB" id="A0A0G0Z150"/>
<dbReference type="Pfam" id="PF09594">
    <property type="entry name" value="GT87"/>
    <property type="match status" value="1"/>
</dbReference>
<feature type="transmembrane region" description="Helical" evidence="8">
    <location>
        <begin position="283"/>
        <end position="299"/>
    </location>
</feature>
<evidence type="ECO:0000256" key="8">
    <source>
        <dbReference type="SAM" id="Phobius"/>
    </source>
</evidence>
<organism evidence="9 10">
    <name type="scientific">candidate division CPR1 bacterium GW2011_GWA2_42_17</name>
    <dbReference type="NCBI Taxonomy" id="1618341"/>
    <lineage>
        <taxon>Bacteria</taxon>
        <taxon>candidate division CPR1</taxon>
    </lineage>
</organism>
<keyword evidence="4 8" id="KW-0812">Transmembrane</keyword>
<keyword evidence="2" id="KW-1003">Cell membrane</keyword>
<evidence type="ECO:0000313" key="9">
    <source>
        <dbReference type="EMBL" id="KKS42484.1"/>
    </source>
</evidence>
<keyword evidence="5 8" id="KW-1133">Transmembrane helix</keyword>
<comment type="similarity">
    <text evidence="7">Belongs to the glycosyltransferase 87 family.</text>
</comment>
<protein>
    <recommendedName>
        <fullName evidence="11">DUF2029 domain-containing protein</fullName>
    </recommendedName>
</protein>
<evidence type="ECO:0000256" key="6">
    <source>
        <dbReference type="ARBA" id="ARBA00023136"/>
    </source>
</evidence>
<evidence type="ECO:0000256" key="5">
    <source>
        <dbReference type="ARBA" id="ARBA00022989"/>
    </source>
</evidence>